<feature type="transmembrane region" description="Helical" evidence="2">
    <location>
        <begin position="6"/>
        <end position="24"/>
    </location>
</feature>
<feature type="transmembrane region" description="Helical" evidence="2">
    <location>
        <begin position="44"/>
        <end position="64"/>
    </location>
</feature>
<accession>A0A7S4MH49</accession>
<feature type="compositionally biased region" description="Basic residues" evidence="1">
    <location>
        <begin position="187"/>
        <end position="201"/>
    </location>
</feature>
<evidence type="ECO:0000313" key="3">
    <source>
        <dbReference type="EMBL" id="CAE2221654.1"/>
    </source>
</evidence>
<keyword evidence="2" id="KW-0812">Transmembrane</keyword>
<keyword evidence="2" id="KW-1133">Transmembrane helix</keyword>
<protein>
    <submittedName>
        <fullName evidence="3">Uncharacterized protein</fullName>
    </submittedName>
</protein>
<gene>
    <name evidence="3" type="ORF">CPOL0286_LOCUS9105</name>
</gene>
<feature type="compositionally biased region" description="Low complexity" evidence="1">
    <location>
        <begin position="162"/>
        <end position="176"/>
    </location>
</feature>
<proteinExistence type="predicted"/>
<dbReference type="EMBL" id="HBKO01019966">
    <property type="protein sequence ID" value="CAE2221654.1"/>
    <property type="molecule type" value="Transcribed_RNA"/>
</dbReference>
<dbReference type="AlphaFoldDB" id="A0A7S4MH49"/>
<keyword evidence="2" id="KW-0472">Membrane</keyword>
<evidence type="ECO:0000256" key="2">
    <source>
        <dbReference type="SAM" id="Phobius"/>
    </source>
</evidence>
<feature type="compositionally biased region" description="Polar residues" evidence="1">
    <location>
        <begin position="146"/>
        <end position="161"/>
    </location>
</feature>
<feature type="transmembrane region" description="Helical" evidence="2">
    <location>
        <begin position="76"/>
        <end position="98"/>
    </location>
</feature>
<organism evidence="3">
    <name type="scientific">Prymnesium polylepis</name>
    <dbReference type="NCBI Taxonomy" id="72548"/>
    <lineage>
        <taxon>Eukaryota</taxon>
        <taxon>Haptista</taxon>
        <taxon>Haptophyta</taxon>
        <taxon>Prymnesiophyceae</taxon>
        <taxon>Prymnesiales</taxon>
        <taxon>Prymnesiaceae</taxon>
        <taxon>Prymnesium</taxon>
    </lineage>
</organism>
<reference evidence="3" key="1">
    <citation type="submission" date="2021-01" db="EMBL/GenBank/DDBJ databases">
        <authorList>
            <person name="Corre E."/>
            <person name="Pelletier E."/>
            <person name="Niang G."/>
            <person name="Scheremetjew M."/>
            <person name="Finn R."/>
            <person name="Kale V."/>
            <person name="Holt S."/>
            <person name="Cochrane G."/>
            <person name="Meng A."/>
            <person name="Brown T."/>
            <person name="Cohen L."/>
        </authorList>
    </citation>
    <scope>NUCLEOTIDE SEQUENCE</scope>
    <source>
        <strain evidence="3">UIO037</strain>
    </source>
</reference>
<name>A0A7S4MH49_9EUKA</name>
<evidence type="ECO:0000256" key="1">
    <source>
        <dbReference type="SAM" id="MobiDB-lite"/>
    </source>
</evidence>
<feature type="region of interest" description="Disordered" evidence="1">
    <location>
        <begin position="140"/>
        <end position="214"/>
    </location>
</feature>
<feature type="compositionally biased region" description="Low complexity" evidence="1">
    <location>
        <begin position="202"/>
        <end position="214"/>
    </location>
</feature>
<sequence length="275" mass="29694">MLRTGGLILFGTTYGLIFAFVLVVDLKVRVFAALRPRNQQVNAAGYGICAAAIGAYSVTMIKLLTNAIGDLGNVGLQPVIAVILLLLCTSAPFQLYLLNGALKASKATFAIPLYVRSRPATASGPSPQCTTAWQGSAGQGAAWRSKSPTRPPLSTLSACAPTSSSALASHRTSSSTRRSRPPLPIPRTRRRASTGRNHRPRASGSRLRSSMRSGVRLARAQRPWRYSLRVCVHRDARLRVSSRRGDLTPSLGHGDLRCAIAISRDGRRRRSRKLV</sequence>